<gene>
    <name evidence="2" type="ORF">SAMN05216234_13124</name>
</gene>
<evidence type="ECO:0000313" key="2">
    <source>
        <dbReference type="EMBL" id="SFP66538.1"/>
    </source>
</evidence>
<protein>
    <submittedName>
        <fullName evidence="2">Uncharacterized protein</fullName>
    </submittedName>
</protein>
<keyword evidence="3" id="KW-1185">Reference proteome</keyword>
<keyword evidence="1" id="KW-1133">Transmembrane helix</keyword>
<accession>A0A1I5S6W4</accession>
<keyword evidence="1" id="KW-0812">Transmembrane</keyword>
<feature type="transmembrane region" description="Helical" evidence="1">
    <location>
        <begin position="83"/>
        <end position="103"/>
    </location>
</feature>
<dbReference type="STRING" id="223786.SAMN05216234_13124"/>
<dbReference type="RefSeq" id="WP_092913282.1">
    <property type="nucleotide sequence ID" value="NZ_FOXB01000031.1"/>
</dbReference>
<dbReference type="Proteomes" id="UP000199227">
    <property type="component" value="Unassembled WGS sequence"/>
</dbReference>
<sequence length="165" mass="19394">MIKKFIDEKLLPFLFMQPTHPMRFNELMKANKLLVDNMLLEGSIPGVKLRLGRVYLFMIFVWNLILIPLAMIFHKILAKIDCHIAIMMAVFFTLLFFGILSIFKQWAMERMAEKMIKKAWSIHFPYCDYETFHEKVAKFYGDALEKGVTGANIEMYIMNALSLEK</sequence>
<evidence type="ECO:0000313" key="3">
    <source>
        <dbReference type="Proteomes" id="UP000199227"/>
    </source>
</evidence>
<dbReference type="EMBL" id="FOXB01000031">
    <property type="protein sequence ID" value="SFP66538.1"/>
    <property type="molecule type" value="Genomic_DNA"/>
</dbReference>
<organism evidence="2 3">
    <name type="scientific">Hydrogenimonas thermophila</name>
    <dbReference type="NCBI Taxonomy" id="223786"/>
    <lineage>
        <taxon>Bacteria</taxon>
        <taxon>Pseudomonadati</taxon>
        <taxon>Campylobacterota</taxon>
        <taxon>Epsilonproteobacteria</taxon>
        <taxon>Campylobacterales</taxon>
        <taxon>Hydrogenimonadaceae</taxon>
        <taxon>Hydrogenimonas</taxon>
    </lineage>
</organism>
<evidence type="ECO:0000256" key="1">
    <source>
        <dbReference type="SAM" id="Phobius"/>
    </source>
</evidence>
<name>A0A1I5S6W4_9BACT</name>
<reference evidence="2 3" key="1">
    <citation type="submission" date="2016-10" db="EMBL/GenBank/DDBJ databases">
        <authorList>
            <person name="de Groot N.N."/>
        </authorList>
    </citation>
    <scope>NUCLEOTIDE SEQUENCE [LARGE SCALE GENOMIC DNA]</scope>
    <source>
        <strain evidence="2 3">EP1-55-1</strain>
    </source>
</reference>
<dbReference type="AlphaFoldDB" id="A0A1I5S6W4"/>
<feature type="transmembrane region" description="Helical" evidence="1">
    <location>
        <begin position="54"/>
        <end position="77"/>
    </location>
</feature>
<proteinExistence type="predicted"/>
<dbReference type="OrthoDB" id="5343740at2"/>
<keyword evidence="1" id="KW-0472">Membrane</keyword>